<sequence length="276" mass="32672">MSKKIIVRKDGLFYHPTFIKKDEREAILEWLGTLHPIWEMRYSENNPPPEGDTQRQLLRPVYWLGNWQFACLNYYHPPKGIHNRCIKAEDYPKALKKILETIEGITKMHFKKHEVPRGWKLNTCLINFYGTSIDETGKKIDTARVGDHKDFELGPVASISFGERAFFQFVLGKKDLKNNVIYEQWLEDSSLQIFGGELYKDKAFHRVQRVENKLKTVFKLNVENFETRRINFTFRYVPEEHIIPFKELPAPQKSDVTGYMQMLARYSPHFERALKE</sequence>
<dbReference type="KEGG" id="bsto:C0V70_10280"/>
<organism evidence="1 2">
    <name type="scientific">Bacteriovorax stolpii</name>
    <name type="common">Bdellovibrio stolpii</name>
    <dbReference type="NCBI Taxonomy" id="960"/>
    <lineage>
        <taxon>Bacteria</taxon>
        <taxon>Pseudomonadati</taxon>
        <taxon>Bdellovibrionota</taxon>
        <taxon>Bacteriovoracia</taxon>
        <taxon>Bacteriovoracales</taxon>
        <taxon>Bacteriovoracaceae</taxon>
        <taxon>Bacteriovorax</taxon>
    </lineage>
</organism>
<dbReference type="InterPro" id="IPR037151">
    <property type="entry name" value="AlkB-like_sf"/>
</dbReference>
<keyword evidence="1" id="KW-0560">Oxidoreductase</keyword>
<dbReference type="Gene3D" id="2.60.120.590">
    <property type="entry name" value="Alpha-ketoglutarate-dependent dioxygenase AlkB-like"/>
    <property type="match status" value="1"/>
</dbReference>
<protein>
    <submittedName>
        <fullName evidence="1">Alpha-ketoglutarate-dependent dioxygenase AlkB</fullName>
    </submittedName>
</protein>
<proteinExistence type="predicted"/>
<dbReference type="GO" id="GO:0051213">
    <property type="term" value="F:dioxygenase activity"/>
    <property type="evidence" value="ECO:0007669"/>
    <property type="project" value="UniProtKB-KW"/>
</dbReference>
<gene>
    <name evidence="1" type="ORF">C0V70_10280</name>
</gene>
<dbReference type="AlphaFoldDB" id="A0A2K9NTS4"/>
<reference evidence="1 2" key="1">
    <citation type="submission" date="2018-01" db="EMBL/GenBank/DDBJ databases">
        <title>Complete genome sequence of Bacteriovorax stolpii DSM12778.</title>
        <authorList>
            <person name="Tang B."/>
            <person name="Chang J."/>
        </authorList>
    </citation>
    <scope>NUCLEOTIDE SEQUENCE [LARGE SCALE GENOMIC DNA]</scope>
    <source>
        <strain evidence="1 2">DSM 12778</strain>
    </source>
</reference>
<evidence type="ECO:0000313" key="1">
    <source>
        <dbReference type="EMBL" id="AUN98485.1"/>
    </source>
</evidence>
<dbReference type="Proteomes" id="UP000235584">
    <property type="component" value="Chromosome"/>
</dbReference>
<dbReference type="InterPro" id="IPR005123">
    <property type="entry name" value="Oxoglu/Fe-dep_dioxygenase_dom"/>
</dbReference>
<evidence type="ECO:0000313" key="2">
    <source>
        <dbReference type="Proteomes" id="UP000235584"/>
    </source>
</evidence>
<name>A0A2K9NTS4_BACTC</name>
<keyword evidence="2" id="KW-1185">Reference proteome</keyword>
<dbReference type="RefSeq" id="WP_102243776.1">
    <property type="nucleotide sequence ID" value="NZ_CP025704.1"/>
</dbReference>
<dbReference type="PROSITE" id="PS51471">
    <property type="entry name" value="FE2OG_OXY"/>
    <property type="match status" value="1"/>
</dbReference>
<dbReference type="InterPro" id="IPR027450">
    <property type="entry name" value="AlkB-like"/>
</dbReference>
<dbReference type="EMBL" id="CP025704">
    <property type="protein sequence ID" value="AUN98485.1"/>
    <property type="molecule type" value="Genomic_DNA"/>
</dbReference>
<dbReference type="Pfam" id="PF13532">
    <property type="entry name" value="2OG-FeII_Oxy_2"/>
    <property type="match status" value="1"/>
</dbReference>
<accession>A0A2K9NTS4</accession>
<keyword evidence="1" id="KW-0223">Dioxygenase</keyword>
<dbReference type="SUPFAM" id="SSF51197">
    <property type="entry name" value="Clavaminate synthase-like"/>
    <property type="match status" value="1"/>
</dbReference>